<keyword evidence="5" id="KW-1185">Reference proteome</keyword>
<dbReference type="Pfam" id="PF01565">
    <property type="entry name" value="FAD_binding_4"/>
    <property type="match status" value="1"/>
</dbReference>
<name>A0ABV0KLV8_9CYAN</name>
<dbReference type="EMBL" id="JAMPLM010000016">
    <property type="protein sequence ID" value="MEP1060232.1"/>
    <property type="molecule type" value="Genomic_DNA"/>
</dbReference>
<evidence type="ECO:0000259" key="3">
    <source>
        <dbReference type="PROSITE" id="PS51387"/>
    </source>
</evidence>
<organism evidence="4 5">
    <name type="scientific">Stenomitos frigidus AS-A4</name>
    <dbReference type="NCBI Taxonomy" id="2933935"/>
    <lineage>
        <taxon>Bacteria</taxon>
        <taxon>Bacillati</taxon>
        <taxon>Cyanobacteriota</taxon>
        <taxon>Cyanophyceae</taxon>
        <taxon>Leptolyngbyales</taxon>
        <taxon>Leptolyngbyaceae</taxon>
        <taxon>Stenomitos</taxon>
    </lineage>
</organism>
<dbReference type="PANTHER" id="PTHR11748">
    <property type="entry name" value="D-LACTATE DEHYDROGENASE"/>
    <property type="match status" value="1"/>
</dbReference>
<proteinExistence type="predicted"/>
<dbReference type="InterPro" id="IPR036318">
    <property type="entry name" value="FAD-bd_PCMH-like_sf"/>
</dbReference>
<dbReference type="InterPro" id="IPR006094">
    <property type="entry name" value="Oxid_FAD_bind_N"/>
</dbReference>
<protein>
    <submittedName>
        <fullName evidence="4">FAD-binding oxidoreductase</fullName>
    </submittedName>
</protein>
<keyword evidence="1" id="KW-0285">Flavoprotein</keyword>
<dbReference type="Gene3D" id="3.30.465.10">
    <property type="match status" value="1"/>
</dbReference>
<dbReference type="InterPro" id="IPR016166">
    <property type="entry name" value="FAD-bd_PCMH"/>
</dbReference>
<dbReference type="PROSITE" id="PS51387">
    <property type="entry name" value="FAD_PCMH"/>
    <property type="match status" value="1"/>
</dbReference>
<dbReference type="InterPro" id="IPR016164">
    <property type="entry name" value="FAD-linked_Oxase-like_C"/>
</dbReference>
<dbReference type="PANTHER" id="PTHR11748:SF103">
    <property type="entry name" value="GLYCOLATE OXIDASE SUBUNIT GLCE"/>
    <property type="match status" value="1"/>
</dbReference>
<evidence type="ECO:0000313" key="5">
    <source>
        <dbReference type="Proteomes" id="UP001476950"/>
    </source>
</evidence>
<sequence>MGIHSAENRTDRQTFESLTEAVEVQAWETLPAAQQASLAQAVAPDVTLSGIAYPDTPAALATLVQADDRQPLLPCGTGSKLAWGGLIGGQRAEGRGLKAEEKRVPLLLVSTERLKRLIDHAIGDLTVTVEAGMRFADVQATLATAGQYLPIDPAYPDHATIGGIIATADTGSLRQRYNGVRDLLLGVSIVRADGQVAKAGGRVVKNVAGYDLMKLFTGSYGTLGIITQATLRVYPLPEASQTVVLSGEAAAIAHATQLLLSSSLTPASADLLSESLVAAMDVGKGTALAVRFQSMLPSVQEQTNRMVEVSKALGLTIAPLSGTDDTALWQRLRERMTAAPPIDAITCKIGIRPSATVALLAILTKHHNELAIAPPSGLLPSVQIHAASGLGRLLLDAATPPETLLNIRSFCQENGGFLSILQAPVSLKQAIDVWGYNGNALYLMRQLKQQFDPYNRLSPHRFVGGI</sequence>
<gene>
    <name evidence="4" type="ORF">NDI38_17490</name>
</gene>
<keyword evidence="2" id="KW-0274">FAD</keyword>
<feature type="domain" description="FAD-binding PCMH-type" evidence="3">
    <location>
        <begin position="40"/>
        <end position="236"/>
    </location>
</feature>
<dbReference type="SUPFAM" id="SSF56176">
    <property type="entry name" value="FAD-binding/transporter-associated domain-like"/>
    <property type="match status" value="1"/>
</dbReference>
<evidence type="ECO:0000313" key="4">
    <source>
        <dbReference type="EMBL" id="MEP1060232.1"/>
    </source>
</evidence>
<comment type="caution">
    <text evidence="4">The sequence shown here is derived from an EMBL/GenBank/DDBJ whole genome shotgun (WGS) entry which is preliminary data.</text>
</comment>
<accession>A0ABV0KLV8</accession>
<reference evidence="4 5" key="1">
    <citation type="submission" date="2022-04" db="EMBL/GenBank/DDBJ databases">
        <title>Positive selection, recombination, and allopatry shape intraspecific diversity of widespread and dominant cyanobacteria.</title>
        <authorList>
            <person name="Wei J."/>
            <person name="Shu W."/>
            <person name="Hu C."/>
        </authorList>
    </citation>
    <scope>NUCLEOTIDE SEQUENCE [LARGE SCALE GENOMIC DNA]</scope>
    <source>
        <strain evidence="4 5">AS-A4</strain>
    </source>
</reference>
<dbReference type="Proteomes" id="UP001476950">
    <property type="component" value="Unassembled WGS sequence"/>
</dbReference>
<evidence type="ECO:0000256" key="1">
    <source>
        <dbReference type="ARBA" id="ARBA00022630"/>
    </source>
</evidence>
<dbReference type="SUPFAM" id="SSF55103">
    <property type="entry name" value="FAD-linked oxidases, C-terminal domain"/>
    <property type="match status" value="1"/>
</dbReference>
<dbReference type="InterPro" id="IPR016169">
    <property type="entry name" value="FAD-bd_PCMH_sub2"/>
</dbReference>
<evidence type="ECO:0000256" key="2">
    <source>
        <dbReference type="ARBA" id="ARBA00022827"/>
    </source>
</evidence>